<protein>
    <submittedName>
        <fullName evidence="1">Uncharacterized protein</fullName>
    </submittedName>
</protein>
<dbReference type="EMBL" id="AYYX01000011">
    <property type="protein sequence ID" value="KRM89142.1"/>
    <property type="molecule type" value="Genomic_DNA"/>
</dbReference>
<comment type="caution">
    <text evidence="1">The sequence shown here is derived from an EMBL/GenBank/DDBJ whole genome shotgun (WGS) entry which is preliminary data.</text>
</comment>
<evidence type="ECO:0000313" key="1">
    <source>
        <dbReference type="EMBL" id="KRM89142.1"/>
    </source>
</evidence>
<gene>
    <name evidence="1" type="ORF">FD21_GL000190</name>
</gene>
<sequence length="58" mass="6676">MKDQIEALLVLAKGIDPQILQAECRKEVDEGKRAVLQALYQYVSGKYPRKIIKFKNIN</sequence>
<keyword evidence="2" id="KW-1185">Reference proteome</keyword>
<dbReference type="AlphaFoldDB" id="A0A0R2CLT5"/>
<name>A0A0R2CLT5_9LACO</name>
<dbReference type="PATRIC" id="fig|1133569.4.peg.199"/>
<accession>A0A0R2CLT5</accession>
<evidence type="ECO:0000313" key="2">
    <source>
        <dbReference type="Proteomes" id="UP000051576"/>
    </source>
</evidence>
<proteinExistence type="predicted"/>
<reference evidence="1 2" key="1">
    <citation type="journal article" date="2015" name="Genome Announc.">
        <title>Expanding the biotechnology potential of lactobacilli through comparative genomics of 213 strains and associated genera.</title>
        <authorList>
            <person name="Sun Z."/>
            <person name="Harris H.M."/>
            <person name="McCann A."/>
            <person name="Guo C."/>
            <person name="Argimon S."/>
            <person name="Zhang W."/>
            <person name="Yang X."/>
            <person name="Jeffery I.B."/>
            <person name="Cooney J.C."/>
            <person name="Kagawa T.F."/>
            <person name="Liu W."/>
            <person name="Song Y."/>
            <person name="Salvetti E."/>
            <person name="Wrobel A."/>
            <person name="Rasinkangas P."/>
            <person name="Parkhill J."/>
            <person name="Rea M.C."/>
            <person name="O'Sullivan O."/>
            <person name="Ritari J."/>
            <person name="Douillard F.P."/>
            <person name="Paul Ross R."/>
            <person name="Yang R."/>
            <person name="Briner A.E."/>
            <person name="Felis G.E."/>
            <person name="de Vos W.M."/>
            <person name="Barrangou R."/>
            <person name="Klaenhammer T.R."/>
            <person name="Caufield P.W."/>
            <person name="Cui Y."/>
            <person name="Zhang H."/>
            <person name="O'Toole P.W."/>
        </authorList>
    </citation>
    <scope>NUCLEOTIDE SEQUENCE [LARGE SCALE GENOMIC DNA]</scope>
    <source>
        <strain evidence="1 2">DSM 20605</strain>
    </source>
</reference>
<dbReference type="RefSeq" id="WP_156397525.1">
    <property type="nucleotide sequence ID" value="NZ_AYYX01000011.1"/>
</dbReference>
<organism evidence="1 2">
    <name type="scientific">Liquorilactobacillus vini DSM 20605</name>
    <dbReference type="NCBI Taxonomy" id="1133569"/>
    <lineage>
        <taxon>Bacteria</taxon>
        <taxon>Bacillati</taxon>
        <taxon>Bacillota</taxon>
        <taxon>Bacilli</taxon>
        <taxon>Lactobacillales</taxon>
        <taxon>Lactobacillaceae</taxon>
        <taxon>Liquorilactobacillus</taxon>
    </lineage>
</organism>
<dbReference type="Proteomes" id="UP000051576">
    <property type="component" value="Unassembled WGS sequence"/>
</dbReference>